<dbReference type="Proteomes" id="UP001248067">
    <property type="component" value="Unassembled WGS sequence"/>
</dbReference>
<dbReference type="PANTHER" id="PTHR34610">
    <property type="entry name" value="SSL7007 PROTEIN"/>
    <property type="match status" value="1"/>
</dbReference>
<feature type="domain" description="PIN" evidence="1">
    <location>
        <begin position="5"/>
        <end position="115"/>
    </location>
</feature>
<dbReference type="PANTHER" id="PTHR34610:SF4">
    <property type="entry name" value="SLL8027 PROTEIN"/>
    <property type="match status" value="1"/>
</dbReference>
<proteinExistence type="predicted"/>
<dbReference type="InterPro" id="IPR029060">
    <property type="entry name" value="PIN-like_dom_sf"/>
</dbReference>
<keyword evidence="3" id="KW-1185">Reference proteome</keyword>
<name>A0ABU2E661_9BURK</name>
<dbReference type="Pfam" id="PF13470">
    <property type="entry name" value="PIN_3"/>
    <property type="match status" value="1"/>
</dbReference>
<evidence type="ECO:0000259" key="1">
    <source>
        <dbReference type="Pfam" id="PF13470"/>
    </source>
</evidence>
<evidence type="ECO:0000313" key="2">
    <source>
        <dbReference type="EMBL" id="MDR8755123.1"/>
    </source>
</evidence>
<evidence type="ECO:0000313" key="3">
    <source>
        <dbReference type="Proteomes" id="UP001248067"/>
    </source>
</evidence>
<dbReference type="InterPro" id="IPR002850">
    <property type="entry name" value="PIN_toxin-like"/>
</dbReference>
<accession>A0ABU2E661</accession>
<sequence>MSGLRVVLDTNVLVSGLAYPGSVPGRIVAAWRQGGLEVALSHYILDEMVRVLPRLPKVQMTPVEIRDLADSFMFLADIVEPEAKQDVALRDPADQPVLMTLIAAKAQYLVTGDKDLLALSDRYAIITPAEFWQRHGV</sequence>
<dbReference type="SUPFAM" id="SSF88723">
    <property type="entry name" value="PIN domain-like"/>
    <property type="match status" value="1"/>
</dbReference>
<organism evidence="2 3">
    <name type="scientific">Burkholderia pseudomultivorans</name>
    <dbReference type="NCBI Taxonomy" id="1207504"/>
    <lineage>
        <taxon>Bacteria</taxon>
        <taxon>Pseudomonadati</taxon>
        <taxon>Pseudomonadota</taxon>
        <taxon>Betaproteobacteria</taxon>
        <taxon>Burkholderiales</taxon>
        <taxon>Burkholderiaceae</taxon>
        <taxon>Burkholderia</taxon>
        <taxon>Burkholderia cepacia complex</taxon>
    </lineage>
</organism>
<comment type="caution">
    <text evidence="2">The sequence shown here is derived from an EMBL/GenBank/DDBJ whole genome shotgun (WGS) entry which is preliminary data.</text>
</comment>
<gene>
    <name evidence="2" type="ORF">FEQ00_03552</name>
</gene>
<reference evidence="2 3" key="1">
    <citation type="submission" date="2019-06" db="EMBL/GenBank/DDBJ databases">
        <title>Evolution of Burkholderia multivorans in the lungs of Cystic Fibrosis patients.</title>
        <authorList>
            <person name="Moreira L.M."/>
        </authorList>
    </citation>
    <scope>NUCLEOTIDE SEQUENCE [LARGE SCALE GENOMIC DNA]</scope>
    <source>
        <strain evidence="2 3">VC13239</strain>
    </source>
</reference>
<dbReference type="NCBIfam" id="TIGR00305">
    <property type="entry name" value="putative toxin-antitoxin system toxin component, PIN family"/>
    <property type="match status" value="1"/>
</dbReference>
<dbReference type="EMBL" id="VJSY01000025">
    <property type="protein sequence ID" value="MDR8755123.1"/>
    <property type="molecule type" value="Genomic_DNA"/>
</dbReference>
<protein>
    <recommendedName>
        <fullName evidence="1">PIN domain-containing protein</fullName>
    </recommendedName>
</protein>
<dbReference type="InterPro" id="IPR002716">
    <property type="entry name" value="PIN_dom"/>
</dbReference>
<dbReference type="RefSeq" id="WP_012431198.1">
    <property type="nucleotide sequence ID" value="NZ_CADFDQ010000027.1"/>
</dbReference>